<dbReference type="Gene3D" id="1.10.1660.10">
    <property type="match status" value="1"/>
</dbReference>
<dbReference type="CDD" id="cd00592">
    <property type="entry name" value="HTH_MerR-like"/>
    <property type="match status" value="1"/>
</dbReference>
<dbReference type="PROSITE" id="PS50937">
    <property type="entry name" value="HTH_MERR_2"/>
    <property type="match status" value="1"/>
</dbReference>
<evidence type="ECO:0000259" key="3">
    <source>
        <dbReference type="PROSITE" id="PS51199"/>
    </source>
</evidence>
<dbReference type="PANTHER" id="PTHR30153">
    <property type="entry name" value="REPLICATIVE DNA HELICASE DNAB"/>
    <property type="match status" value="1"/>
</dbReference>
<dbReference type="GO" id="GO:0003678">
    <property type="term" value="F:DNA helicase activity"/>
    <property type="evidence" value="ECO:0007669"/>
    <property type="project" value="InterPro"/>
</dbReference>
<dbReference type="PRINTS" id="PR00040">
    <property type="entry name" value="HTHMERR"/>
</dbReference>
<dbReference type="Proteomes" id="UP000196531">
    <property type="component" value="Unassembled WGS sequence"/>
</dbReference>
<dbReference type="SUPFAM" id="SSF52540">
    <property type="entry name" value="P-loop containing nucleoside triphosphate hydrolases"/>
    <property type="match status" value="1"/>
</dbReference>
<dbReference type="GO" id="GO:0005524">
    <property type="term" value="F:ATP binding"/>
    <property type="evidence" value="ECO:0007669"/>
    <property type="project" value="InterPro"/>
</dbReference>
<protein>
    <recommendedName>
        <fullName evidence="6">DNA helicase</fullName>
    </recommendedName>
</protein>
<dbReference type="GO" id="GO:0006260">
    <property type="term" value="P:DNA replication"/>
    <property type="evidence" value="ECO:0007669"/>
    <property type="project" value="InterPro"/>
</dbReference>
<proteinExistence type="predicted"/>
<dbReference type="AlphaFoldDB" id="A0A1Y5F860"/>
<dbReference type="InterPro" id="IPR000551">
    <property type="entry name" value="MerR-type_HTH_dom"/>
</dbReference>
<feature type="domain" description="SF4 helicase" evidence="3">
    <location>
        <begin position="127"/>
        <end position="374"/>
    </location>
</feature>
<dbReference type="GO" id="GO:0005829">
    <property type="term" value="C:cytosol"/>
    <property type="evidence" value="ECO:0007669"/>
    <property type="project" value="TreeGrafter"/>
</dbReference>
<dbReference type="Pfam" id="PF03796">
    <property type="entry name" value="DnaB_C"/>
    <property type="match status" value="1"/>
</dbReference>
<dbReference type="InterPro" id="IPR027417">
    <property type="entry name" value="P-loop_NTPase"/>
</dbReference>
<evidence type="ECO:0000256" key="1">
    <source>
        <dbReference type="SAM" id="Coils"/>
    </source>
</evidence>
<feature type="coiled-coil region" evidence="1">
    <location>
        <begin position="81"/>
        <end position="115"/>
    </location>
</feature>
<organism evidence="4 5">
    <name type="scientific">Halobacteriovorax marinus</name>
    <dbReference type="NCBI Taxonomy" id="97084"/>
    <lineage>
        <taxon>Bacteria</taxon>
        <taxon>Pseudomonadati</taxon>
        <taxon>Bdellovibrionota</taxon>
        <taxon>Bacteriovoracia</taxon>
        <taxon>Bacteriovoracales</taxon>
        <taxon>Halobacteriovoraceae</taxon>
        <taxon>Halobacteriovorax</taxon>
    </lineage>
</organism>
<reference evidence="5" key="1">
    <citation type="journal article" date="2017" name="Proc. Natl. Acad. Sci. U.S.A.">
        <title>Simulation of Deepwater Horizon oil plume reveals substrate specialization within a complex community of hydrocarbon-degraders.</title>
        <authorList>
            <person name="Hu P."/>
            <person name="Dubinsky E.A."/>
            <person name="Probst A.J."/>
            <person name="Wang J."/>
            <person name="Sieber C.M.K."/>
            <person name="Tom L.M."/>
            <person name="Gardinali P."/>
            <person name="Banfield J.F."/>
            <person name="Atlas R.M."/>
            <person name="Andersen G.L."/>
        </authorList>
    </citation>
    <scope>NUCLEOTIDE SEQUENCE [LARGE SCALE GENOMIC DNA]</scope>
</reference>
<dbReference type="Pfam" id="PF13411">
    <property type="entry name" value="MerR_1"/>
    <property type="match status" value="1"/>
</dbReference>
<gene>
    <name evidence="4" type="ORF">A9Q84_19105</name>
</gene>
<dbReference type="SUPFAM" id="SSF46955">
    <property type="entry name" value="Putative DNA-binding domain"/>
    <property type="match status" value="1"/>
</dbReference>
<sequence>MKSYKISQIAKLSGASVKAIRLYEEKGLLAPSRQHDSNYRLYADDSVAKILNIKLLQGLGLSLKEISMIHQSKQLESENLCDILMKQLSTTLEKISELEERKQILKNIIEKIHEGDMESSEILTAKEKDLFMGITTGFSKLDQLLKSESKGQLVVIAARPGLGKTALTIHIAYNLLEQSKLPICFFSTEFDHKEWVNRIAVAQCEVDRFSETLTDSDRERLETAREVIKSKPIFYRNNQTINVEEIIKSVNEIEKPLGAIVIDYLQDLGGDIDQSCKLLKELAVKMNCPVLVLSTVSKDVDRRESVIPTPEDVNNYSSMKDHLDNLLIVSRKPELKLSERKGIAKIDVYSKGSNQYEHINLIWDGSYCGYSDTL</sequence>
<comment type="caution">
    <text evidence="4">The sequence shown here is derived from an EMBL/GenBank/DDBJ whole genome shotgun (WGS) entry which is preliminary data.</text>
</comment>
<dbReference type="InterPro" id="IPR007694">
    <property type="entry name" value="DNA_helicase_DnaB-like_C"/>
</dbReference>
<dbReference type="GO" id="GO:0003677">
    <property type="term" value="F:DNA binding"/>
    <property type="evidence" value="ECO:0007669"/>
    <property type="project" value="InterPro"/>
</dbReference>
<dbReference type="PANTHER" id="PTHR30153:SF2">
    <property type="entry name" value="REPLICATIVE DNA HELICASE"/>
    <property type="match status" value="1"/>
</dbReference>
<feature type="domain" description="HTH merR-type" evidence="2">
    <location>
        <begin position="3"/>
        <end position="72"/>
    </location>
</feature>
<evidence type="ECO:0000259" key="2">
    <source>
        <dbReference type="PROSITE" id="PS50937"/>
    </source>
</evidence>
<dbReference type="Gene3D" id="3.40.50.300">
    <property type="entry name" value="P-loop containing nucleotide triphosphate hydrolases"/>
    <property type="match status" value="1"/>
</dbReference>
<dbReference type="SMART" id="SM00422">
    <property type="entry name" value="HTH_MERR"/>
    <property type="match status" value="1"/>
</dbReference>
<dbReference type="PROSITE" id="PS51199">
    <property type="entry name" value="SF4_HELICASE"/>
    <property type="match status" value="1"/>
</dbReference>
<evidence type="ECO:0000313" key="4">
    <source>
        <dbReference type="EMBL" id="OUR93578.1"/>
    </source>
</evidence>
<evidence type="ECO:0000313" key="5">
    <source>
        <dbReference type="Proteomes" id="UP000196531"/>
    </source>
</evidence>
<dbReference type="EMBL" id="MAAO01000015">
    <property type="protein sequence ID" value="OUR93578.1"/>
    <property type="molecule type" value="Genomic_DNA"/>
</dbReference>
<keyword evidence="1" id="KW-0175">Coiled coil</keyword>
<name>A0A1Y5F860_9BACT</name>
<accession>A0A1Y5F860</accession>
<dbReference type="InterPro" id="IPR009061">
    <property type="entry name" value="DNA-bd_dom_put_sf"/>
</dbReference>
<evidence type="ECO:0008006" key="6">
    <source>
        <dbReference type="Google" id="ProtNLM"/>
    </source>
</evidence>
<dbReference type="GO" id="GO:0006355">
    <property type="term" value="P:regulation of DNA-templated transcription"/>
    <property type="evidence" value="ECO:0007669"/>
    <property type="project" value="InterPro"/>
</dbReference>